<dbReference type="PROSITE" id="PS51350">
    <property type="entry name" value="PTS_HPR_DOM"/>
    <property type="match status" value="1"/>
</dbReference>
<dbReference type="PROSITE" id="PS00369">
    <property type="entry name" value="PTS_HPR_HIS"/>
    <property type="match status" value="1"/>
</dbReference>
<comment type="function">
    <text evidence="1">General (non sugar-specific) component of the phosphoenolpyruvate-dependent sugar phosphotransferase system (sugar PTS). This major carbohydrate active-transport system catalyzes the phosphorylation of incoming sugar substrates concomitantly with their translocation across the cell membrane. The phosphoryl group from phosphoenolpyruvate (PEP) is transferred to the phosphoryl carrier protein HPr by enzyme I. Phospho-HPr then transfers it to the PTS EIIA domain.</text>
</comment>
<keyword evidence="6" id="KW-0598">Phosphotransferase system</keyword>
<dbReference type="Pfam" id="PF00381">
    <property type="entry name" value="PTS-HPr"/>
    <property type="match status" value="1"/>
</dbReference>
<comment type="subcellular location">
    <subcellularLocation>
        <location evidence="2">Cytoplasm</location>
    </subcellularLocation>
</comment>
<dbReference type="InterPro" id="IPR035895">
    <property type="entry name" value="HPr-like_sf"/>
</dbReference>
<dbReference type="PROSITE" id="PS00589">
    <property type="entry name" value="PTS_HPR_SER"/>
    <property type="match status" value="1"/>
</dbReference>
<evidence type="ECO:0000256" key="2">
    <source>
        <dbReference type="ARBA" id="ARBA00004496"/>
    </source>
</evidence>
<gene>
    <name evidence="8" type="ORF">EDM56_23085</name>
</gene>
<reference evidence="8 9" key="1">
    <citation type="submission" date="2018-10" db="EMBL/GenBank/DDBJ databases">
        <title>Phylogenomics of Brevibacillus.</title>
        <authorList>
            <person name="Dunlap C."/>
        </authorList>
    </citation>
    <scope>NUCLEOTIDE SEQUENCE [LARGE SCALE GENOMIC DNA]</scope>
    <source>
        <strain evidence="8 9">JCM 15716</strain>
    </source>
</reference>
<dbReference type="NCBIfam" id="TIGR01003">
    <property type="entry name" value="PTS_HPr_family"/>
    <property type="match status" value="1"/>
</dbReference>
<evidence type="ECO:0000256" key="1">
    <source>
        <dbReference type="ARBA" id="ARBA00003681"/>
    </source>
</evidence>
<keyword evidence="5" id="KW-0813">Transport</keyword>
<sequence length="87" mass="9240">MVNIQVTVNAEGGLHARPASLLVNTANKFSSSVKIVKDTKIADAKSILNIMTLGAKKGETLAIQIEGVDEQVASAELQNLFANNFEV</sequence>
<evidence type="ECO:0000256" key="3">
    <source>
        <dbReference type="ARBA" id="ARBA00020422"/>
    </source>
</evidence>
<evidence type="ECO:0000259" key="7">
    <source>
        <dbReference type="PROSITE" id="PS51350"/>
    </source>
</evidence>
<dbReference type="OrthoDB" id="9809047at2"/>
<name>A0A3M8D5T7_9BACL</name>
<dbReference type="CDD" id="cd00367">
    <property type="entry name" value="PTS-HPr_like"/>
    <property type="match status" value="1"/>
</dbReference>
<dbReference type="InterPro" id="IPR001020">
    <property type="entry name" value="PTS_HPr_His_P_site"/>
</dbReference>
<dbReference type="GO" id="GO:0009401">
    <property type="term" value="P:phosphoenolpyruvate-dependent sugar phosphotransferase system"/>
    <property type="evidence" value="ECO:0007669"/>
    <property type="project" value="UniProtKB-KW"/>
</dbReference>
<proteinExistence type="predicted"/>
<keyword evidence="4" id="KW-0963">Cytoplasm</keyword>
<comment type="caution">
    <text evidence="8">The sequence shown here is derived from an EMBL/GenBank/DDBJ whole genome shotgun (WGS) entry which is preliminary data.</text>
</comment>
<dbReference type="InterPro" id="IPR000032">
    <property type="entry name" value="HPr-like"/>
</dbReference>
<dbReference type="PANTHER" id="PTHR33705">
    <property type="entry name" value="PHOSPHOCARRIER PROTEIN HPR"/>
    <property type="match status" value="1"/>
</dbReference>
<dbReference type="EMBL" id="RHHQ01000019">
    <property type="protein sequence ID" value="RNB82787.1"/>
    <property type="molecule type" value="Genomic_DNA"/>
</dbReference>
<dbReference type="SUPFAM" id="SSF55594">
    <property type="entry name" value="HPr-like"/>
    <property type="match status" value="1"/>
</dbReference>
<evidence type="ECO:0000256" key="6">
    <source>
        <dbReference type="ARBA" id="ARBA00022683"/>
    </source>
</evidence>
<accession>A0A3M8D5T7</accession>
<dbReference type="InterPro" id="IPR002114">
    <property type="entry name" value="PTS_HPr_Ser_P_site"/>
</dbReference>
<evidence type="ECO:0000256" key="4">
    <source>
        <dbReference type="ARBA" id="ARBA00022490"/>
    </source>
</evidence>
<keyword evidence="5" id="KW-0762">Sugar transport</keyword>
<dbReference type="Gene3D" id="3.30.1340.10">
    <property type="entry name" value="HPr-like"/>
    <property type="match status" value="1"/>
</dbReference>
<evidence type="ECO:0000313" key="8">
    <source>
        <dbReference type="EMBL" id="RNB82787.1"/>
    </source>
</evidence>
<dbReference type="GO" id="GO:0005737">
    <property type="term" value="C:cytoplasm"/>
    <property type="evidence" value="ECO:0007669"/>
    <property type="project" value="UniProtKB-SubCell"/>
</dbReference>
<protein>
    <recommendedName>
        <fullName evidence="3">Phosphocarrier protein HPr</fullName>
    </recommendedName>
</protein>
<evidence type="ECO:0000256" key="5">
    <source>
        <dbReference type="ARBA" id="ARBA00022597"/>
    </source>
</evidence>
<dbReference type="PRINTS" id="PR00107">
    <property type="entry name" value="PHOSPHOCPHPR"/>
</dbReference>
<keyword evidence="9" id="KW-1185">Reference proteome</keyword>
<dbReference type="RefSeq" id="WP_122920284.1">
    <property type="nucleotide sequence ID" value="NZ_RHHQ01000019.1"/>
</dbReference>
<dbReference type="InterPro" id="IPR050399">
    <property type="entry name" value="HPr"/>
</dbReference>
<evidence type="ECO:0000313" key="9">
    <source>
        <dbReference type="Proteomes" id="UP000271031"/>
    </source>
</evidence>
<feature type="domain" description="HPr" evidence="7">
    <location>
        <begin position="1"/>
        <end position="87"/>
    </location>
</feature>
<dbReference type="PANTHER" id="PTHR33705:SF2">
    <property type="entry name" value="PHOSPHOCARRIER PROTEIN NPR"/>
    <property type="match status" value="1"/>
</dbReference>
<dbReference type="Proteomes" id="UP000271031">
    <property type="component" value="Unassembled WGS sequence"/>
</dbReference>
<organism evidence="8 9">
    <name type="scientific">Brevibacillus fluminis</name>
    <dbReference type="NCBI Taxonomy" id="511487"/>
    <lineage>
        <taxon>Bacteria</taxon>
        <taxon>Bacillati</taxon>
        <taxon>Bacillota</taxon>
        <taxon>Bacilli</taxon>
        <taxon>Bacillales</taxon>
        <taxon>Paenibacillaceae</taxon>
        <taxon>Brevibacillus</taxon>
    </lineage>
</organism>
<dbReference type="AlphaFoldDB" id="A0A3M8D5T7"/>